<sequence>MLGMASAATTGKGWKVSAAINIGTALGSAIKREDANNTMISRGFGSAAGSLGGKVFGSLSPVADQVTKDVIGAVTGSTAFEFPGKVVKDELDKREKKQ</sequence>
<dbReference type="RefSeq" id="WP_262780908.1">
    <property type="nucleotide sequence ID" value="NZ_CP110533.1"/>
</dbReference>
<evidence type="ECO:0000313" key="1">
    <source>
        <dbReference type="EMBL" id="WFC82720.1"/>
    </source>
</evidence>
<organism evidence="1 2">
    <name type="scientific">Enterobacter quasiroggenkampii</name>
    <dbReference type="NCBI Taxonomy" id="2497436"/>
    <lineage>
        <taxon>Bacteria</taxon>
        <taxon>Pseudomonadati</taxon>
        <taxon>Pseudomonadota</taxon>
        <taxon>Gammaproteobacteria</taxon>
        <taxon>Enterobacterales</taxon>
        <taxon>Enterobacteriaceae</taxon>
        <taxon>Enterobacter</taxon>
    </lineage>
</organism>
<reference evidence="1 2" key="1">
    <citation type="submission" date="2022-10" db="EMBL/GenBank/DDBJ databases">
        <title>Dissemination of Carbapenem-producing Enterobacteriaceae in the natural water sources, Central Thailand.</title>
        <authorList>
            <person name="Songsaeng W."/>
            <person name="Prapasarakul N."/>
            <person name="Am-In N."/>
            <person name="Wongsurawat T."/>
            <person name="Sirichokchatchawan W."/>
        </authorList>
    </citation>
    <scope>NUCLEOTIDE SEQUENCE [LARGE SCALE GENOMIC DNA]</scope>
    <source>
        <strain evidence="1 2">WS12-3</strain>
    </source>
</reference>
<name>A0ABY8E138_9ENTR</name>
<protein>
    <submittedName>
        <fullName evidence="1">Uncharacterized protein</fullName>
    </submittedName>
</protein>
<keyword evidence="2" id="KW-1185">Reference proteome</keyword>
<dbReference type="EMBL" id="CP110533">
    <property type="protein sequence ID" value="WFC82720.1"/>
    <property type="molecule type" value="Genomic_DNA"/>
</dbReference>
<evidence type="ECO:0000313" key="2">
    <source>
        <dbReference type="Proteomes" id="UP001219309"/>
    </source>
</evidence>
<proteinExistence type="predicted"/>
<gene>
    <name evidence="1" type="ORF">OM418_00305</name>
</gene>
<accession>A0ABY8E138</accession>
<dbReference type="Proteomes" id="UP001219309">
    <property type="component" value="Chromosome"/>
</dbReference>